<proteinExistence type="predicted"/>
<evidence type="ECO:0000313" key="3">
    <source>
        <dbReference type="EMBL" id="RYB01924.1"/>
    </source>
</evidence>
<keyword evidence="1" id="KW-1133">Transmembrane helix</keyword>
<dbReference type="SMART" id="SM01080">
    <property type="entry name" value="CHASE2"/>
    <property type="match status" value="1"/>
</dbReference>
<dbReference type="GO" id="GO:0006171">
    <property type="term" value="P:cAMP biosynthetic process"/>
    <property type="evidence" value="ECO:0007669"/>
    <property type="project" value="TreeGrafter"/>
</dbReference>
<feature type="transmembrane region" description="Helical" evidence="1">
    <location>
        <begin position="14"/>
        <end position="35"/>
    </location>
</feature>
<feature type="transmembrane region" description="Helical" evidence="1">
    <location>
        <begin position="433"/>
        <end position="451"/>
    </location>
</feature>
<dbReference type="PANTHER" id="PTHR43081">
    <property type="entry name" value="ADENYLATE CYCLASE, TERMINAL-DIFFERENTIATION SPECIFIC-RELATED"/>
    <property type="match status" value="1"/>
</dbReference>
<evidence type="ECO:0000259" key="2">
    <source>
        <dbReference type="PROSITE" id="PS50125"/>
    </source>
</evidence>
<dbReference type="CDD" id="cd07302">
    <property type="entry name" value="CHD"/>
    <property type="match status" value="1"/>
</dbReference>
<dbReference type="OrthoDB" id="9789782at2"/>
<evidence type="ECO:0000256" key="1">
    <source>
        <dbReference type="SAM" id="Phobius"/>
    </source>
</evidence>
<dbReference type="InterPro" id="IPR007890">
    <property type="entry name" value="CHASE2"/>
</dbReference>
<keyword evidence="4" id="KW-1185">Reference proteome</keyword>
<accession>A0A4Q2R8U2</accession>
<keyword evidence="1" id="KW-0472">Membrane</keyword>
<reference evidence="3 4" key="2">
    <citation type="submission" date="2019-02" db="EMBL/GenBank/DDBJ databases">
        <title>'Lichenibacterium ramalinii' gen. nov. sp. nov., 'Lichenibacterium minor' gen. nov. sp. nov.</title>
        <authorList>
            <person name="Pankratov T."/>
        </authorList>
    </citation>
    <scope>NUCLEOTIDE SEQUENCE [LARGE SCALE GENOMIC DNA]</scope>
    <source>
        <strain evidence="3 4">RmlP001</strain>
    </source>
</reference>
<dbReference type="SMART" id="SM00044">
    <property type="entry name" value="CYCc"/>
    <property type="match status" value="1"/>
</dbReference>
<keyword evidence="1" id="KW-0812">Transmembrane</keyword>
<protein>
    <submittedName>
        <fullName evidence="3">Adenylate/guanylate cyclase domain-containing protein</fullName>
    </submittedName>
</protein>
<feature type="domain" description="Guanylate cyclase" evidence="2">
    <location>
        <begin position="492"/>
        <end position="623"/>
    </location>
</feature>
<dbReference type="InterPro" id="IPR001054">
    <property type="entry name" value="A/G_cyclase"/>
</dbReference>
<dbReference type="Pfam" id="PF05226">
    <property type="entry name" value="CHASE2"/>
    <property type="match status" value="1"/>
</dbReference>
<dbReference type="PANTHER" id="PTHR43081:SF20">
    <property type="entry name" value="TWO-COMPONENT RESPONSE REGULATOR"/>
    <property type="match status" value="1"/>
</dbReference>
<dbReference type="GO" id="GO:0004016">
    <property type="term" value="F:adenylate cyclase activity"/>
    <property type="evidence" value="ECO:0007669"/>
    <property type="project" value="UniProtKB-ARBA"/>
</dbReference>
<dbReference type="GO" id="GO:0035556">
    <property type="term" value="P:intracellular signal transduction"/>
    <property type="evidence" value="ECO:0007669"/>
    <property type="project" value="InterPro"/>
</dbReference>
<dbReference type="Pfam" id="PF00211">
    <property type="entry name" value="Guanylate_cyc"/>
    <property type="match status" value="1"/>
</dbReference>
<dbReference type="Proteomes" id="UP000289411">
    <property type="component" value="Unassembled WGS sequence"/>
</dbReference>
<reference evidence="3 4" key="1">
    <citation type="submission" date="2018-09" db="EMBL/GenBank/DDBJ databases">
        <authorList>
            <person name="Grouzdev D.S."/>
            <person name="Krutkina M.S."/>
        </authorList>
    </citation>
    <scope>NUCLEOTIDE SEQUENCE [LARGE SCALE GENOMIC DNA]</scope>
    <source>
        <strain evidence="3 4">RmlP001</strain>
    </source>
</reference>
<dbReference type="InterPro" id="IPR029787">
    <property type="entry name" value="Nucleotide_cyclase"/>
</dbReference>
<dbReference type="SUPFAM" id="SSF55073">
    <property type="entry name" value="Nucleotide cyclase"/>
    <property type="match status" value="1"/>
</dbReference>
<dbReference type="AlphaFoldDB" id="A0A4Q2R8U2"/>
<comment type="caution">
    <text evidence="3">The sequence shown here is derived from an EMBL/GenBank/DDBJ whole genome shotgun (WGS) entry which is preliminary data.</text>
</comment>
<evidence type="ECO:0000313" key="4">
    <source>
        <dbReference type="Proteomes" id="UP000289411"/>
    </source>
</evidence>
<name>A0A4Q2R8U2_9HYPH</name>
<organism evidence="3 4">
    <name type="scientific">Lichenibacterium ramalinae</name>
    <dbReference type="NCBI Taxonomy" id="2316527"/>
    <lineage>
        <taxon>Bacteria</taxon>
        <taxon>Pseudomonadati</taxon>
        <taxon>Pseudomonadota</taxon>
        <taxon>Alphaproteobacteria</taxon>
        <taxon>Hyphomicrobiales</taxon>
        <taxon>Lichenihabitantaceae</taxon>
        <taxon>Lichenibacterium</taxon>
    </lineage>
</organism>
<gene>
    <name evidence="3" type="ORF">D3272_23810</name>
</gene>
<feature type="transmembrane region" description="Helical" evidence="1">
    <location>
        <begin position="388"/>
        <end position="421"/>
    </location>
</feature>
<dbReference type="PROSITE" id="PS50125">
    <property type="entry name" value="GUANYLATE_CYCLASE_2"/>
    <property type="match status" value="1"/>
</dbReference>
<dbReference type="InterPro" id="IPR050697">
    <property type="entry name" value="Adenylyl/Guanylyl_Cyclase_3/4"/>
</dbReference>
<dbReference type="RefSeq" id="WP_129221712.1">
    <property type="nucleotide sequence ID" value="NZ_QYBC01000026.1"/>
</dbReference>
<dbReference type="Gene3D" id="3.30.70.1230">
    <property type="entry name" value="Nucleotide cyclase"/>
    <property type="match status" value="1"/>
</dbReference>
<dbReference type="EMBL" id="QYBC01000026">
    <property type="protein sequence ID" value="RYB01924.1"/>
    <property type="molecule type" value="Genomic_DNA"/>
</dbReference>
<sequence>MAILRNVRWVLRSAWLRFGAPLTAAAVVLVPLLAFHADEADPFVKLRHAAFDALQHAAPRPDADRVAPGTGVVVVDIDEASLARLGQWPWPRTDVAALIRRLQDAGAAAIGLDLLFAEPDRSSPAALAPGWARNAGLSVTGPGGTLPDYDAELARTMARGRVVTGYALLPVANGRAPEVANGVSMLGAGAPPNLDDYRGAVPNLKAFDLAAAGQGSFSIADVSEDQTVRRLPLFSELDGAILPSLAVEAVRVAQGDDAEVGLREERGGGWLGGTTGYTARIGDRIVPIDPHGGMWIHFGARDPARTLPAHRVLDEDAATLRAAVSGRIVLVGTSALGLSDLRSTPLAAFQPGVAIHAAGVEQILAGDVLTRPFWAAGVERRVAALFGLAVAMALVCGGATWGAAVLVLGSLAAAGGALLLFGRGALLFDASPVVIAGALCFVAALAVRYLATERRAGALRAAFGTYLSPELVDRLARDPDTLRLGGEDREMTFLFTDLEGFTAFAEAAEPALLVATLNRYLDGVCALVLDHGGTIDKIVGDAVHVMFNAPLDQPDHAERAVRCALAIDAFAQDFARVAGRDRPFGTTRIGINTGRAVVGNFGGSRRFDYTAHGDAINTAARLEAANKRLGTRICAARATVDAVGPAAALTFRPIGALELKGKAHRVEVFAPAARASAEAGWAERYGDAFGRLARGEPGGPEAILALLDLHPDDTLLRFHAERIGRGIAGTDVALQAA</sequence>